<dbReference type="EMBL" id="AP022360">
    <property type="protein sequence ID" value="BBU83474.1"/>
    <property type="molecule type" value="Genomic_DNA"/>
</dbReference>
<dbReference type="InterPro" id="IPR046346">
    <property type="entry name" value="Aminoacid_DH-like_N_sf"/>
</dbReference>
<dbReference type="GO" id="GO:0006537">
    <property type="term" value="P:glutamate biosynthetic process"/>
    <property type="evidence" value="ECO:0007669"/>
    <property type="project" value="TreeGrafter"/>
</dbReference>
<dbReference type="SUPFAM" id="SSF53223">
    <property type="entry name" value="Aminoacid dehydrogenase-like, N-terminal domain"/>
    <property type="match status" value="1"/>
</dbReference>
<dbReference type="PANTHER" id="PTHR43571">
    <property type="entry name" value="NADP-SPECIFIC GLUTAMATE DEHYDROGENASE 1-RELATED"/>
    <property type="match status" value="1"/>
</dbReference>
<evidence type="ECO:0000256" key="1">
    <source>
        <dbReference type="ARBA" id="ARBA00006382"/>
    </source>
</evidence>
<evidence type="ECO:0000256" key="2">
    <source>
        <dbReference type="ARBA" id="ARBA00023002"/>
    </source>
</evidence>
<keyword evidence="2" id="KW-0560">Oxidoreductase</keyword>
<dbReference type="AlphaFoldDB" id="A0A8S0FSL3"/>
<dbReference type="GO" id="GO:0004354">
    <property type="term" value="F:glutamate dehydrogenase (NADP+) activity"/>
    <property type="evidence" value="ECO:0007669"/>
    <property type="project" value="TreeGrafter"/>
</dbReference>
<dbReference type="Proteomes" id="UP000467488">
    <property type="component" value="Chromosome"/>
</dbReference>
<dbReference type="Pfam" id="PF02812">
    <property type="entry name" value="ELFV_dehydrog_N"/>
    <property type="match status" value="1"/>
</dbReference>
<evidence type="ECO:0000313" key="5">
    <source>
        <dbReference type="Proteomes" id="UP000467488"/>
    </source>
</evidence>
<dbReference type="GO" id="GO:0005829">
    <property type="term" value="C:cytosol"/>
    <property type="evidence" value="ECO:0007669"/>
    <property type="project" value="TreeGrafter"/>
</dbReference>
<reference evidence="4 5" key="1">
    <citation type="submission" date="2020-01" db="EMBL/GenBank/DDBJ databases">
        <title>Dynamics of blaIMP-6 dissemination in carbapenem resistant Enterobacteriacea isolated from regional surveillance in Osaka, Japan.</title>
        <authorList>
            <person name="Abe R."/>
            <person name="Akeda Y."/>
            <person name="Sugawara Y."/>
            <person name="Yamamoto N."/>
            <person name="Tomono K."/>
            <person name="Takeuchi D."/>
            <person name="Kawahara R."/>
            <person name="Hamada S."/>
        </authorList>
    </citation>
    <scope>NUCLEOTIDE SEQUENCE [LARGE SCALE GENOMIC DNA]</scope>
    <source>
        <strain evidence="4 5">E300</strain>
    </source>
</reference>
<dbReference type="InterPro" id="IPR050724">
    <property type="entry name" value="Glu_Leu_Phe_Val_DH"/>
</dbReference>
<proteinExistence type="inferred from homology"/>
<dbReference type="PANTHER" id="PTHR43571:SF1">
    <property type="entry name" value="NADP-SPECIFIC GLUTAMATE DEHYDROGENASE 1-RELATED"/>
    <property type="match status" value="1"/>
</dbReference>
<evidence type="ECO:0000313" key="4">
    <source>
        <dbReference type="EMBL" id="BBU83474.1"/>
    </source>
</evidence>
<organism evidence="4 5">
    <name type="scientific">Escherichia coli</name>
    <dbReference type="NCBI Taxonomy" id="562"/>
    <lineage>
        <taxon>Bacteria</taxon>
        <taxon>Pseudomonadati</taxon>
        <taxon>Pseudomonadota</taxon>
        <taxon>Gammaproteobacteria</taxon>
        <taxon>Enterobacterales</taxon>
        <taxon>Enterobacteriaceae</taxon>
        <taxon>Escherichia</taxon>
    </lineage>
</organism>
<name>A0A8S0FSL3_ECOLX</name>
<feature type="domain" description="Glutamate/phenylalanine/leucine/valine/L-tryptophan dehydrogenase dimerisation" evidence="3">
    <location>
        <begin position="1"/>
        <end position="61"/>
    </location>
</feature>
<protein>
    <recommendedName>
        <fullName evidence="3">Glutamate/phenylalanine/leucine/valine/L-tryptophan dehydrogenase dimerisation domain-containing protein</fullName>
    </recommendedName>
</protein>
<evidence type="ECO:0000259" key="3">
    <source>
        <dbReference type="Pfam" id="PF02812"/>
    </source>
</evidence>
<dbReference type="Gene3D" id="3.40.50.10860">
    <property type="entry name" value="Leucine Dehydrogenase, chain A, domain 1"/>
    <property type="match status" value="1"/>
</dbReference>
<comment type="similarity">
    <text evidence="1">Belongs to the Glu/Leu/Phe/Val dehydrogenases family.</text>
</comment>
<accession>A0A8S0FSL3</accession>
<sequence>MGGGKGGSDFDPKGKSEGEVMRFCQALMTELYRHLGADTDVPAGDIGVGGREVGFMAGQIKSSPTIPPASSPVRAFHLAAVLFARKLPATVWFISQKQC</sequence>
<dbReference type="InterPro" id="IPR006097">
    <property type="entry name" value="Glu/Leu/Phe/Val/Trp_DH_dimer"/>
</dbReference>
<gene>
    <name evidence="4" type="ORF">EIMP300_48740</name>
</gene>